<reference evidence="1 4" key="1">
    <citation type="submission" date="2024-01" db="EMBL/GenBank/DDBJ databases">
        <title>Aequorivita flavus sp. nov., isolated from deep-sea sediment.</title>
        <authorList>
            <person name="Chen X."/>
        </authorList>
    </citation>
    <scope>NUCLEOTIDE SEQUENCE</scope>
    <source>
        <strain evidence="1">MCCC 1A16923</strain>
        <strain evidence="2 4">MCCC 1A16935</strain>
    </source>
</reference>
<dbReference type="PANTHER" id="PTHR43428:SF1">
    <property type="entry name" value="ARSENATE REDUCTASE"/>
    <property type="match status" value="1"/>
</dbReference>
<accession>A0AB35Z0H2</accession>
<dbReference type="SUPFAM" id="SSF52788">
    <property type="entry name" value="Phosphotyrosine protein phosphatases I"/>
    <property type="match status" value="1"/>
</dbReference>
<dbReference type="Gene3D" id="3.40.50.2300">
    <property type="match status" value="1"/>
</dbReference>
<comment type="caution">
    <text evidence="1">The sequence shown here is derived from an EMBL/GenBank/DDBJ whole genome shotgun (WGS) entry which is preliminary data.</text>
</comment>
<dbReference type="Proteomes" id="UP001388259">
    <property type="component" value="Unassembled WGS sequence"/>
</dbReference>
<evidence type="ECO:0000313" key="3">
    <source>
        <dbReference type="Proteomes" id="UP001388259"/>
    </source>
</evidence>
<dbReference type="AlphaFoldDB" id="A0AB35Z0H2"/>
<evidence type="ECO:0000313" key="2">
    <source>
        <dbReference type="EMBL" id="MEM0574303.1"/>
    </source>
</evidence>
<dbReference type="InterPro" id="IPR036196">
    <property type="entry name" value="Ptyr_pPase_sf"/>
</dbReference>
<dbReference type="Proteomes" id="UP001390963">
    <property type="component" value="Unassembled WGS sequence"/>
</dbReference>
<dbReference type="EMBL" id="JBANCF010000011">
    <property type="protein sequence ID" value="MEM0574303.1"/>
    <property type="molecule type" value="Genomic_DNA"/>
</dbReference>
<organism evidence="1 3">
    <name type="scientific">Aequorivita flava</name>
    <dbReference type="NCBI Taxonomy" id="3114371"/>
    <lineage>
        <taxon>Bacteria</taxon>
        <taxon>Pseudomonadati</taxon>
        <taxon>Bacteroidota</taxon>
        <taxon>Flavobacteriia</taxon>
        <taxon>Flavobacteriales</taxon>
        <taxon>Flavobacteriaceae</taxon>
        <taxon>Aequorivita</taxon>
    </lineage>
</organism>
<protein>
    <submittedName>
        <fullName evidence="1">Protein-tyrosine-phosphatase</fullName>
    </submittedName>
</protein>
<evidence type="ECO:0000313" key="1">
    <source>
        <dbReference type="EMBL" id="MEM0519222.1"/>
    </source>
</evidence>
<dbReference type="PANTHER" id="PTHR43428">
    <property type="entry name" value="ARSENATE REDUCTASE"/>
    <property type="match status" value="1"/>
</dbReference>
<keyword evidence="4" id="KW-1185">Reference proteome</keyword>
<evidence type="ECO:0000313" key="4">
    <source>
        <dbReference type="Proteomes" id="UP001390963"/>
    </source>
</evidence>
<sequence>MLTHKNTGLFWELQEYFEKLETANLSEERKLLLNSITEYIASKAAANYAIRLNFICTHNSRRSHLAQIWAQTAAAYFNIDEVFCYSGGTEVTAVYPMVITTLENAGFKISKENKLSNPLFKITYSETAPPIFAFSKKYSDAPNPKSHFAAVMTCGQADAGCPFVAGSEKRFPLLYEDPKISDGTPQQQRVYKERSEQIATEMKYIFSKIAL</sequence>
<proteinExistence type="predicted"/>
<gene>
    <name evidence="2" type="ORF">VZD24_12295</name>
    <name evidence="1" type="ORF">VZD85_12710</name>
</gene>
<dbReference type="EMBL" id="JAZBJM010000010">
    <property type="protein sequence ID" value="MEM0519222.1"/>
    <property type="molecule type" value="Genomic_DNA"/>
</dbReference>
<name>A0AB35Z0H2_9FLAO</name>